<evidence type="ECO:0000313" key="2">
    <source>
        <dbReference type="Proteomes" id="UP000789702"/>
    </source>
</evidence>
<dbReference type="Proteomes" id="UP000789702">
    <property type="component" value="Unassembled WGS sequence"/>
</dbReference>
<comment type="caution">
    <text evidence="1">The sequence shown here is derived from an EMBL/GenBank/DDBJ whole genome shotgun (WGS) entry which is preliminary data.</text>
</comment>
<proteinExistence type="predicted"/>
<keyword evidence="2" id="KW-1185">Reference proteome</keyword>
<accession>A0ACA9Q419</accession>
<reference evidence="1" key="1">
    <citation type="submission" date="2021-06" db="EMBL/GenBank/DDBJ databases">
        <authorList>
            <person name="Kallberg Y."/>
            <person name="Tangrot J."/>
            <person name="Rosling A."/>
        </authorList>
    </citation>
    <scope>NUCLEOTIDE SEQUENCE</scope>
    <source>
        <strain evidence="1">IL203A</strain>
    </source>
</reference>
<feature type="non-terminal residue" evidence="1">
    <location>
        <position position="90"/>
    </location>
</feature>
<name>A0ACA9Q419_9GLOM</name>
<evidence type="ECO:0000313" key="1">
    <source>
        <dbReference type="EMBL" id="CAG8734806.1"/>
    </source>
</evidence>
<sequence>ECYELINYWCDTLRYDGSKREKDISIRNEFIAANKIISNPPSSQIHPDAIYTSRLLSRQLDLESLPEPKNSTDLTATPSSEFFISDEDSH</sequence>
<dbReference type="EMBL" id="CAJVPU010038420">
    <property type="protein sequence ID" value="CAG8734806.1"/>
    <property type="molecule type" value="Genomic_DNA"/>
</dbReference>
<feature type="non-terminal residue" evidence="1">
    <location>
        <position position="1"/>
    </location>
</feature>
<protein>
    <submittedName>
        <fullName evidence="1">3375_t:CDS:1</fullName>
    </submittedName>
</protein>
<organism evidence="1 2">
    <name type="scientific">Dentiscutata heterogama</name>
    <dbReference type="NCBI Taxonomy" id="1316150"/>
    <lineage>
        <taxon>Eukaryota</taxon>
        <taxon>Fungi</taxon>
        <taxon>Fungi incertae sedis</taxon>
        <taxon>Mucoromycota</taxon>
        <taxon>Glomeromycotina</taxon>
        <taxon>Glomeromycetes</taxon>
        <taxon>Diversisporales</taxon>
        <taxon>Gigasporaceae</taxon>
        <taxon>Dentiscutata</taxon>
    </lineage>
</organism>
<gene>
    <name evidence="1" type="ORF">DHETER_LOCUS13669</name>
</gene>